<dbReference type="EMBL" id="JFKA01000011">
    <property type="protein sequence ID" value="OSQ36461.1"/>
    <property type="molecule type" value="Genomic_DNA"/>
</dbReference>
<dbReference type="Pfam" id="PF13283">
    <property type="entry name" value="NfrA_C"/>
    <property type="match status" value="1"/>
</dbReference>
<keyword evidence="1" id="KW-0802">TPR repeat</keyword>
<evidence type="ECO:0000313" key="4">
    <source>
        <dbReference type="Proteomes" id="UP000193391"/>
    </source>
</evidence>
<evidence type="ECO:0000313" key="3">
    <source>
        <dbReference type="EMBL" id="OSQ36461.1"/>
    </source>
</evidence>
<dbReference type="Proteomes" id="UP000193391">
    <property type="component" value="Unassembled WGS sequence"/>
</dbReference>
<gene>
    <name evidence="3" type="ORF">TMES_18100</name>
</gene>
<dbReference type="AlphaFoldDB" id="A0A1Y2KX55"/>
<feature type="repeat" description="TPR" evidence="1">
    <location>
        <begin position="637"/>
        <end position="670"/>
    </location>
</feature>
<dbReference type="PROSITE" id="PS50005">
    <property type="entry name" value="TPR"/>
    <property type="match status" value="1"/>
</dbReference>
<sequence>MNLCPLMQPTQAEALDKFADFRSYPYLDRAYRAAKQGNWAEVEDLMAHLLGSGPANDEARRMLIQAQLKLGHFAQAAQSADGLHDLHQKQTFLQDVRIRWIDTAPPEGATVKKWLDETITIADREQLWRAYAMALSAQPDGAQKALDWLESINGDGGNYDQASLRRARAVWAEKLDQWQIIVDELAPLANQAALPAKLWERLANAYVNLQDTNALTRLLPSAPDEATATNARLAMANRAIALGNITTAKTWLQALPASVRNAPSQQTSLWELAKATGDTNLYQSTANNIDRPCLETVEWLSRHDSAIAFAQFGRCRPQQDPATWLVLAQRLDAIDLLKTQSLPAKWEAERRNVLIGIWQDRGQQKEALAWLARQPQTPDILRLQAGILQDQYDYNGAEKSWLAVYRKSGDLNALDQASYLALKSHNDVAAQQLLEQAYDQRNGKLPANLLQRLAAFYAQMITKNDLPRVEALLPQLDDKSRGLVLAQLATRHYCDTVQRAGGQNPTSVAAFRALGQCAMDKMPGLASVYYQKAVDLGDDNSLPSLAYALEAAQSPEKAIEIWQKIPPAVMSDNALLTAARSALDAQQPKKAEEFWQRLKNLTQANDWALGAQIAKANNDLPLALQRQKLALQNNPSAENYYGAAATAQQANDINQSTQWLRKAVSLQPENARYNADLGMRLASGTEADQLVVSIPYLEKAVNDYPQDYRLHETLANRYVAIENNAGARAQLEQAIDLEQYPVSYGDDYGSLEARRYRQRRAHETLERRDSVTLASTWSPAGVTEFPLGNNASQRRSASQNVQTLLWDHALGEEPVRNGSTLSVYGRVLLGANGHSRYGQTTGTGVGLRYKPLGDYNLNLYSELYSQTRRDKSGVPGIKTGDLVNPGKLVDGISDAANNDKRDNDLILRATASFLDQNEYRNDWRVDDDSWNERFVTVDLSWWTRSGNHMALSRFQQGHSFKLPTSSAQTIMPYGFVEVAAQDPDNTWRQDLRTGLGVRWQLFTDDDKDNAYRTRINARVEVQKSVAGNLYEGASGILFGLEVNF</sequence>
<organism evidence="3 4">
    <name type="scientific">Thalassospira mesophila</name>
    <dbReference type="NCBI Taxonomy" id="1293891"/>
    <lineage>
        <taxon>Bacteria</taxon>
        <taxon>Pseudomonadati</taxon>
        <taxon>Pseudomonadota</taxon>
        <taxon>Alphaproteobacteria</taxon>
        <taxon>Rhodospirillales</taxon>
        <taxon>Thalassospiraceae</taxon>
        <taxon>Thalassospira</taxon>
    </lineage>
</organism>
<dbReference type="InterPro" id="IPR019734">
    <property type="entry name" value="TPR_rpt"/>
</dbReference>
<dbReference type="Gene3D" id="1.25.40.10">
    <property type="entry name" value="Tetratricopeptide repeat domain"/>
    <property type="match status" value="3"/>
</dbReference>
<accession>A0A1Y2KX55</accession>
<evidence type="ECO:0000259" key="2">
    <source>
        <dbReference type="Pfam" id="PF13283"/>
    </source>
</evidence>
<proteinExistence type="predicted"/>
<evidence type="ECO:0000256" key="1">
    <source>
        <dbReference type="PROSITE-ProRule" id="PRU00339"/>
    </source>
</evidence>
<name>A0A1Y2KX55_9PROT</name>
<protein>
    <recommendedName>
        <fullName evidence="2">Bacteriophage N4 adsorption protein A C-terminal domain-containing protein</fullName>
    </recommendedName>
</protein>
<reference evidence="3 4" key="1">
    <citation type="submission" date="2014-03" db="EMBL/GenBank/DDBJ databases">
        <title>The draft genome sequence of Thalassospira mesophila JCM 18969.</title>
        <authorList>
            <person name="Lai Q."/>
            <person name="Shao Z."/>
        </authorList>
    </citation>
    <scope>NUCLEOTIDE SEQUENCE [LARGE SCALE GENOMIC DNA]</scope>
    <source>
        <strain evidence="3 4">JCM 18969</strain>
    </source>
</reference>
<dbReference type="SUPFAM" id="SSF81901">
    <property type="entry name" value="HCP-like"/>
    <property type="match status" value="1"/>
</dbReference>
<dbReference type="STRING" id="1293891.TMES_18100"/>
<keyword evidence="4" id="KW-1185">Reference proteome</keyword>
<feature type="domain" description="Bacteriophage N4 adsorption protein A C-terminal" evidence="2">
    <location>
        <begin position="897"/>
        <end position="1031"/>
    </location>
</feature>
<dbReference type="InterPro" id="IPR011990">
    <property type="entry name" value="TPR-like_helical_dom_sf"/>
</dbReference>
<dbReference type="InterPro" id="IPR025137">
    <property type="entry name" value="NfrA_C"/>
</dbReference>
<comment type="caution">
    <text evidence="3">The sequence shown here is derived from an EMBL/GenBank/DDBJ whole genome shotgun (WGS) entry which is preliminary data.</text>
</comment>